<dbReference type="Gene3D" id="3.30.559.10">
    <property type="entry name" value="Chloramphenicol acetyltransferase-like domain"/>
    <property type="match status" value="2"/>
</dbReference>
<dbReference type="AlphaFoldDB" id="A0AAN6DZ81"/>
<protein>
    <submittedName>
        <fullName evidence="5">Transferase family-domain-containing protein</fullName>
    </submittedName>
</protein>
<accession>A0AAN6DZ81</accession>
<organism evidence="5 6">
    <name type="scientific">Exophiala viscosa</name>
    <dbReference type="NCBI Taxonomy" id="2486360"/>
    <lineage>
        <taxon>Eukaryota</taxon>
        <taxon>Fungi</taxon>
        <taxon>Dikarya</taxon>
        <taxon>Ascomycota</taxon>
        <taxon>Pezizomycotina</taxon>
        <taxon>Eurotiomycetes</taxon>
        <taxon>Chaetothyriomycetidae</taxon>
        <taxon>Chaetothyriales</taxon>
        <taxon>Herpotrichiellaceae</taxon>
        <taxon>Exophiala</taxon>
    </lineage>
</organism>
<proteinExistence type="predicted"/>
<evidence type="ECO:0000256" key="2">
    <source>
        <dbReference type="ARBA" id="ARBA00023315"/>
    </source>
</evidence>
<keyword evidence="6" id="KW-1185">Reference proteome</keyword>
<feature type="region of interest" description="Disordered" evidence="3">
    <location>
        <begin position="206"/>
        <end position="228"/>
    </location>
</feature>
<evidence type="ECO:0000256" key="1">
    <source>
        <dbReference type="ARBA" id="ARBA00022679"/>
    </source>
</evidence>
<dbReference type="EMBL" id="MU404352">
    <property type="protein sequence ID" value="KAI1615359.1"/>
    <property type="molecule type" value="Genomic_DNA"/>
</dbReference>
<dbReference type="InterPro" id="IPR054710">
    <property type="entry name" value="Tri101-like_N"/>
</dbReference>
<reference evidence="5" key="1">
    <citation type="journal article" date="2022" name="bioRxiv">
        <title>Deciphering the potential niche of two novel black yeast fungi from a biological soil crust based on their genomes, phenotypes, and melanin regulation.</title>
        <authorList>
            <consortium name="DOE Joint Genome Institute"/>
            <person name="Carr E.C."/>
            <person name="Barton Q."/>
            <person name="Grambo S."/>
            <person name="Sullivan M."/>
            <person name="Renfro C.M."/>
            <person name="Kuo A."/>
            <person name="Pangilinan J."/>
            <person name="Lipzen A."/>
            <person name="Keymanesh K."/>
            <person name="Savage E."/>
            <person name="Barry K."/>
            <person name="Grigoriev I.V."/>
            <person name="Riekhof W.R."/>
            <person name="Harris S.S."/>
        </authorList>
    </citation>
    <scope>NUCLEOTIDE SEQUENCE</scope>
    <source>
        <strain evidence="5">JF 03-4F</strain>
    </source>
</reference>
<evidence type="ECO:0000313" key="5">
    <source>
        <dbReference type="EMBL" id="KAI1615359.1"/>
    </source>
</evidence>
<keyword evidence="1 5" id="KW-0808">Transferase</keyword>
<name>A0AAN6DZ81_9EURO</name>
<dbReference type="PANTHER" id="PTHR31896:SF64">
    <property type="entry name" value="TRICHOTHECENE 3-O-ACETYLTRANSFERASE"/>
    <property type="match status" value="1"/>
</dbReference>
<feature type="domain" description="Trichothecene 3-O-acetyltransferase-like N-terminal" evidence="4">
    <location>
        <begin position="29"/>
        <end position="179"/>
    </location>
</feature>
<evidence type="ECO:0000313" key="6">
    <source>
        <dbReference type="Proteomes" id="UP001203852"/>
    </source>
</evidence>
<dbReference type="InterPro" id="IPR023213">
    <property type="entry name" value="CAT-like_dom_sf"/>
</dbReference>
<feature type="compositionally biased region" description="Polar residues" evidence="3">
    <location>
        <begin position="218"/>
        <end position="227"/>
    </location>
</feature>
<sequence length="454" mass="49801">MDSGAGNESGKLLDIELDVLAQQPRLNRLYTQVTLCFGLPNDSPLLESKIINNLKRGIDRLTASFPWVAGIVVSDNGAFKIRQSQDSLALVVKDLRNDPDFPTWDILSRSSFPFSMLNEDIIAPHRTLADSDTSTSGLPVFLIQANFIKGGLLLTFNAQHGSMDMAGQSQIMHLFAKACRDEPFTPSEIAIGNLDRKTIIDILDDDSDDELPKHTKKTVSQGQSKQPGSPEHLVWAYFIFSANSLAALKALATEAVPADNFVSTDDVLSAFTWQSICRARMAHLADQQSRASTLSRNVDMRRCLSIPPTYPGFVTHSTVHTSPVDVLVQESVGSVALRLRSALNGPTLSHQTRLQATRIKGGKDMAAFATSSVPKLDVRLSSWAKEKCYDLDFGFGKPSAVRRPRFTQGAREGLVYFLPKALGGEIAVGVCLRGEDMERLRTEEEFGRLGTYIG</sequence>
<evidence type="ECO:0000256" key="3">
    <source>
        <dbReference type="SAM" id="MobiDB-lite"/>
    </source>
</evidence>
<dbReference type="GO" id="GO:0016746">
    <property type="term" value="F:acyltransferase activity"/>
    <property type="evidence" value="ECO:0007669"/>
    <property type="project" value="UniProtKB-KW"/>
</dbReference>
<comment type="caution">
    <text evidence="5">The sequence shown here is derived from an EMBL/GenBank/DDBJ whole genome shotgun (WGS) entry which is preliminary data.</text>
</comment>
<dbReference type="PANTHER" id="PTHR31896">
    <property type="entry name" value="FAMILY REGULATORY PROTEIN, PUTATIVE (AFU_ORTHOLOGUE AFUA_3G14730)-RELATED"/>
    <property type="match status" value="1"/>
</dbReference>
<evidence type="ECO:0000259" key="4">
    <source>
        <dbReference type="Pfam" id="PF22664"/>
    </source>
</evidence>
<keyword evidence="2" id="KW-0012">Acyltransferase</keyword>
<gene>
    <name evidence="5" type="ORF">EDD36DRAFT_187183</name>
</gene>
<dbReference type="Pfam" id="PF22664">
    <property type="entry name" value="TRI-like_N"/>
    <property type="match status" value="1"/>
</dbReference>
<dbReference type="InterPro" id="IPR051283">
    <property type="entry name" value="Sec_Metabolite_Acyltrans"/>
</dbReference>
<dbReference type="Proteomes" id="UP001203852">
    <property type="component" value="Unassembled WGS sequence"/>
</dbReference>